<proteinExistence type="predicted"/>
<keyword evidence="3" id="KW-1185">Reference proteome</keyword>
<dbReference type="Proteomes" id="UP000186817">
    <property type="component" value="Unassembled WGS sequence"/>
</dbReference>
<sequence>MEHVPTRMDLDEEERQCFGNLLGKRALALGVESPNKYPHPGGKGVPPQGGKEEYRGKSGTSSDQLLHKVAKALIVQSDYLSRLQSDHTVIFTFRNGDGPQLMVPLLHEVAANWRDQRSKGKVTKSLKQTLLQYVTAEIITRVTTFASDQSAQAKAQEMGWVTSDLEYNYLDWNAEEQRLVPRQEGTLTQDQVLADARRLKTLLKEQELIIKFSAARNAQPDSTSETATLVLELSLQIPAAAEAMAIFRKWFASSALLLLSLRLKPARPERSPLIKEIQEAVGW</sequence>
<feature type="region of interest" description="Disordered" evidence="1">
    <location>
        <begin position="32"/>
        <end position="61"/>
    </location>
</feature>
<reference evidence="2 3" key="1">
    <citation type="submission" date="2016-02" db="EMBL/GenBank/DDBJ databases">
        <title>Genome analysis of coral dinoflagellate symbionts highlights evolutionary adaptations to a symbiotic lifestyle.</title>
        <authorList>
            <person name="Aranda M."/>
            <person name="Li Y."/>
            <person name="Liew Y.J."/>
            <person name="Baumgarten S."/>
            <person name="Simakov O."/>
            <person name="Wilson M."/>
            <person name="Piel J."/>
            <person name="Ashoor H."/>
            <person name="Bougouffa S."/>
            <person name="Bajic V.B."/>
            <person name="Ryu T."/>
            <person name="Ravasi T."/>
            <person name="Bayer T."/>
            <person name="Micklem G."/>
            <person name="Kim H."/>
            <person name="Bhak J."/>
            <person name="Lajeunesse T.C."/>
            <person name="Voolstra C.R."/>
        </authorList>
    </citation>
    <scope>NUCLEOTIDE SEQUENCE [LARGE SCALE GENOMIC DNA]</scope>
    <source>
        <strain evidence="2 3">CCMP2467</strain>
    </source>
</reference>
<dbReference type="EMBL" id="LSRX01000147">
    <property type="protein sequence ID" value="OLQ07117.1"/>
    <property type="molecule type" value="Genomic_DNA"/>
</dbReference>
<name>A0A1Q9EIC1_SYMMI</name>
<accession>A0A1Q9EIC1</accession>
<evidence type="ECO:0000256" key="1">
    <source>
        <dbReference type="SAM" id="MobiDB-lite"/>
    </source>
</evidence>
<comment type="caution">
    <text evidence="2">The sequence shown here is derived from an EMBL/GenBank/DDBJ whole genome shotgun (WGS) entry which is preliminary data.</text>
</comment>
<gene>
    <name evidence="2" type="ORF">AK812_SmicGene9574</name>
</gene>
<organism evidence="2 3">
    <name type="scientific">Symbiodinium microadriaticum</name>
    <name type="common">Dinoflagellate</name>
    <name type="synonym">Zooxanthella microadriatica</name>
    <dbReference type="NCBI Taxonomy" id="2951"/>
    <lineage>
        <taxon>Eukaryota</taxon>
        <taxon>Sar</taxon>
        <taxon>Alveolata</taxon>
        <taxon>Dinophyceae</taxon>
        <taxon>Suessiales</taxon>
        <taxon>Symbiodiniaceae</taxon>
        <taxon>Symbiodinium</taxon>
    </lineage>
</organism>
<protein>
    <submittedName>
        <fullName evidence="2">Uncharacterized protein</fullName>
    </submittedName>
</protein>
<evidence type="ECO:0000313" key="2">
    <source>
        <dbReference type="EMBL" id="OLQ07117.1"/>
    </source>
</evidence>
<dbReference type="OrthoDB" id="440840at2759"/>
<evidence type="ECO:0000313" key="3">
    <source>
        <dbReference type="Proteomes" id="UP000186817"/>
    </source>
</evidence>
<dbReference type="AlphaFoldDB" id="A0A1Q9EIC1"/>